<evidence type="ECO:0000256" key="5">
    <source>
        <dbReference type="ARBA" id="ARBA00022989"/>
    </source>
</evidence>
<comment type="caution">
    <text evidence="9">The sequence shown here is derived from an EMBL/GenBank/DDBJ whole genome shotgun (WGS) entry which is preliminary data.</text>
</comment>
<feature type="domain" description="ABC transmembrane type-1" evidence="8">
    <location>
        <begin position="1"/>
        <end position="98"/>
    </location>
</feature>
<dbReference type="GO" id="GO:0005886">
    <property type="term" value="C:plasma membrane"/>
    <property type="evidence" value="ECO:0007669"/>
    <property type="project" value="UniProtKB-SubCell"/>
</dbReference>
<evidence type="ECO:0000256" key="4">
    <source>
        <dbReference type="ARBA" id="ARBA00022692"/>
    </source>
</evidence>
<evidence type="ECO:0000259" key="8">
    <source>
        <dbReference type="PROSITE" id="PS50928"/>
    </source>
</evidence>
<comment type="subcellular location">
    <subcellularLocation>
        <location evidence="1 7">Cell membrane</location>
        <topology evidence="1 7">Multi-pass membrane protein</topology>
    </subcellularLocation>
</comment>
<dbReference type="PANTHER" id="PTHR43386">
    <property type="entry name" value="OLIGOPEPTIDE TRANSPORT SYSTEM PERMEASE PROTEIN APPC"/>
    <property type="match status" value="1"/>
</dbReference>
<evidence type="ECO:0000313" key="10">
    <source>
        <dbReference type="Proteomes" id="UP000712673"/>
    </source>
</evidence>
<proteinExistence type="inferred from homology"/>
<keyword evidence="5" id="KW-1133">Transmembrane helix</keyword>
<dbReference type="SUPFAM" id="SSF161098">
    <property type="entry name" value="MetI-like"/>
    <property type="match status" value="1"/>
</dbReference>
<keyword evidence="3" id="KW-1003">Cell membrane</keyword>
<reference evidence="9" key="1">
    <citation type="submission" date="2019-03" db="EMBL/GenBank/DDBJ databases">
        <title>Lake Tanganyika Metagenome-Assembled Genomes (MAGs).</title>
        <authorList>
            <person name="Tran P."/>
        </authorList>
    </citation>
    <scope>NUCLEOTIDE SEQUENCE</scope>
    <source>
        <strain evidence="9">K_DeepCast_65m_m2_066</strain>
    </source>
</reference>
<dbReference type="Gene3D" id="1.10.3720.10">
    <property type="entry name" value="MetI-like"/>
    <property type="match status" value="1"/>
</dbReference>
<evidence type="ECO:0000256" key="6">
    <source>
        <dbReference type="ARBA" id="ARBA00023136"/>
    </source>
</evidence>
<dbReference type="Pfam" id="PF00528">
    <property type="entry name" value="BPD_transp_1"/>
    <property type="match status" value="1"/>
</dbReference>
<dbReference type="InterPro" id="IPR050366">
    <property type="entry name" value="BP-dependent_transpt_permease"/>
</dbReference>
<dbReference type="CDD" id="cd06261">
    <property type="entry name" value="TM_PBP2"/>
    <property type="match status" value="1"/>
</dbReference>
<evidence type="ECO:0000256" key="2">
    <source>
        <dbReference type="ARBA" id="ARBA00022448"/>
    </source>
</evidence>
<dbReference type="GO" id="GO:0055085">
    <property type="term" value="P:transmembrane transport"/>
    <property type="evidence" value="ECO:0007669"/>
    <property type="project" value="InterPro"/>
</dbReference>
<dbReference type="PANTHER" id="PTHR43386:SF1">
    <property type="entry name" value="D,D-DIPEPTIDE TRANSPORT SYSTEM PERMEASE PROTEIN DDPC-RELATED"/>
    <property type="match status" value="1"/>
</dbReference>
<sequence length="98" mass="10317">MLLLALLIVAALGGSLLNEILAIGIALTPNFVRLSRSLALTIRENDYIMAARALGCAPGRIMLRHILPHALSTLVVIATLDGRRAAGLIGSAFAWCIA</sequence>
<dbReference type="PROSITE" id="PS50928">
    <property type="entry name" value="ABC_TM1"/>
    <property type="match status" value="1"/>
</dbReference>
<dbReference type="Proteomes" id="UP000712673">
    <property type="component" value="Unassembled WGS sequence"/>
</dbReference>
<dbReference type="AlphaFoldDB" id="A0A938B316"/>
<keyword evidence="4" id="KW-0812">Transmembrane</keyword>
<gene>
    <name evidence="9" type="ORF">FJZ47_12355</name>
</gene>
<evidence type="ECO:0000313" key="9">
    <source>
        <dbReference type="EMBL" id="MBM3224579.1"/>
    </source>
</evidence>
<protein>
    <submittedName>
        <fullName evidence="9">ABC transporter permease subunit</fullName>
    </submittedName>
</protein>
<dbReference type="EMBL" id="VGLS01000357">
    <property type="protein sequence ID" value="MBM3224579.1"/>
    <property type="molecule type" value="Genomic_DNA"/>
</dbReference>
<keyword evidence="6" id="KW-0472">Membrane</keyword>
<dbReference type="InterPro" id="IPR035906">
    <property type="entry name" value="MetI-like_sf"/>
</dbReference>
<keyword evidence="2 7" id="KW-0813">Transport</keyword>
<evidence type="ECO:0000256" key="1">
    <source>
        <dbReference type="ARBA" id="ARBA00004651"/>
    </source>
</evidence>
<evidence type="ECO:0000256" key="7">
    <source>
        <dbReference type="RuleBase" id="RU363032"/>
    </source>
</evidence>
<comment type="similarity">
    <text evidence="7">Belongs to the binding-protein-dependent transport system permease family.</text>
</comment>
<evidence type="ECO:0000256" key="3">
    <source>
        <dbReference type="ARBA" id="ARBA00022475"/>
    </source>
</evidence>
<name>A0A938B316_UNCTE</name>
<accession>A0A938B316</accession>
<organism evidence="9 10">
    <name type="scientific">Tectimicrobiota bacterium</name>
    <dbReference type="NCBI Taxonomy" id="2528274"/>
    <lineage>
        <taxon>Bacteria</taxon>
        <taxon>Pseudomonadati</taxon>
        <taxon>Nitrospinota/Tectimicrobiota group</taxon>
        <taxon>Candidatus Tectimicrobiota</taxon>
    </lineage>
</organism>
<dbReference type="InterPro" id="IPR000515">
    <property type="entry name" value="MetI-like"/>
</dbReference>